<organism evidence="1 2">
    <name type="scientific">Azospirillum cavernae</name>
    <dbReference type="NCBI Taxonomy" id="2320860"/>
    <lineage>
        <taxon>Bacteria</taxon>
        <taxon>Pseudomonadati</taxon>
        <taxon>Pseudomonadota</taxon>
        <taxon>Alphaproteobacteria</taxon>
        <taxon>Rhodospirillales</taxon>
        <taxon>Azospirillaceae</taxon>
        <taxon>Azospirillum</taxon>
    </lineage>
</organism>
<dbReference type="EMBL" id="QYUL01000002">
    <property type="protein sequence ID" value="RJF81915.1"/>
    <property type="molecule type" value="Genomic_DNA"/>
</dbReference>
<accession>A0A418VXS4</accession>
<dbReference type="AlphaFoldDB" id="A0A418VXS4"/>
<evidence type="ECO:0000313" key="1">
    <source>
        <dbReference type="EMBL" id="RJF81915.1"/>
    </source>
</evidence>
<sequence length="225" mass="24367">MGNSMASVNIVVSTGFNQEFRQNPQTSPGYIYNYLTSDETYFVNQIAPFLPKYVSFSADPENDPLIFTTDEPGQNALPCCSTIYPYPGDAPASLPRQLGLQLSNGITVQLQLIARTLSFTPLASESSDEQWAKGEIERQTSVTFPAGSVLQEIIGPEGERYALVAAFSDSGYDVDSVDGLADLPLPTGYSYQSSVLTSYLTLAVEKTAHILICGSFNFQLFPGGD</sequence>
<protein>
    <submittedName>
        <fullName evidence="1">Uncharacterized protein</fullName>
    </submittedName>
</protein>
<comment type="caution">
    <text evidence="1">The sequence shown here is derived from an EMBL/GenBank/DDBJ whole genome shotgun (WGS) entry which is preliminary data.</text>
</comment>
<dbReference type="Proteomes" id="UP000283458">
    <property type="component" value="Unassembled WGS sequence"/>
</dbReference>
<proteinExistence type="predicted"/>
<name>A0A418VXS4_9PROT</name>
<keyword evidence="2" id="KW-1185">Reference proteome</keyword>
<gene>
    <name evidence="1" type="ORF">D3877_17620</name>
</gene>
<evidence type="ECO:0000313" key="2">
    <source>
        <dbReference type="Proteomes" id="UP000283458"/>
    </source>
</evidence>
<reference evidence="1 2" key="1">
    <citation type="submission" date="2018-09" db="EMBL/GenBank/DDBJ databases">
        <authorList>
            <person name="Zhu H."/>
        </authorList>
    </citation>
    <scope>NUCLEOTIDE SEQUENCE [LARGE SCALE GENOMIC DNA]</scope>
    <source>
        <strain evidence="1 2">K2W22B-5</strain>
    </source>
</reference>